<sequence length="166" mass="19138">MQKDGKTEYRSNGIDLFSYLMKNERDNRPPPLGFHTFLQGLLNANIPIEWIGNKNLKESILLSQADPKWLDQSSPKVSKPKKLSITERLEPFSSSESLSSLIKSKPKKFSIAERFQAFSSPETEPEKKVLKNTFSDPETSSPYQKWTTWSGTKRLTQTLPWKTWRS</sequence>
<dbReference type="EMBL" id="BMAW01034519">
    <property type="protein sequence ID" value="GFU35602.1"/>
    <property type="molecule type" value="Genomic_DNA"/>
</dbReference>
<accession>A0A8X6QNG0</accession>
<evidence type="ECO:0000256" key="1">
    <source>
        <dbReference type="SAM" id="MobiDB-lite"/>
    </source>
</evidence>
<reference evidence="2" key="1">
    <citation type="submission" date="2020-08" db="EMBL/GenBank/DDBJ databases">
        <title>Multicomponent nature underlies the extraordinary mechanical properties of spider dragline silk.</title>
        <authorList>
            <person name="Kono N."/>
            <person name="Nakamura H."/>
            <person name="Mori M."/>
            <person name="Yoshida Y."/>
            <person name="Ohtoshi R."/>
            <person name="Malay A.D."/>
            <person name="Moran D.A.P."/>
            <person name="Tomita M."/>
            <person name="Numata K."/>
            <person name="Arakawa K."/>
        </authorList>
    </citation>
    <scope>NUCLEOTIDE SEQUENCE</scope>
</reference>
<evidence type="ECO:0000313" key="2">
    <source>
        <dbReference type="EMBL" id="GFU35602.1"/>
    </source>
</evidence>
<organism evidence="2 3">
    <name type="scientific">Nephila pilipes</name>
    <name type="common">Giant wood spider</name>
    <name type="synonym">Nephila maculata</name>
    <dbReference type="NCBI Taxonomy" id="299642"/>
    <lineage>
        <taxon>Eukaryota</taxon>
        <taxon>Metazoa</taxon>
        <taxon>Ecdysozoa</taxon>
        <taxon>Arthropoda</taxon>
        <taxon>Chelicerata</taxon>
        <taxon>Arachnida</taxon>
        <taxon>Araneae</taxon>
        <taxon>Araneomorphae</taxon>
        <taxon>Entelegynae</taxon>
        <taxon>Araneoidea</taxon>
        <taxon>Nephilidae</taxon>
        <taxon>Nephila</taxon>
    </lineage>
</organism>
<dbReference type="AlphaFoldDB" id="A0A8X6QNG0"/>
<dbReference type="OrthoDB" id="10476049at2759"/>
<comment type="caution">
    <text evidence="2">The sequence shown here is derived from an EMBL/GenBank/DDBJ whole genome shotgun (WGS) entry which is preliminary data.</text>
</comment>
<feature type="region of interest" description="Disordered" evidence="1">
    <location>
        <begin position="122"/>
        <end position="141"/>
    </location>
</feature>
<gene>
    <name evidence="2" type="primary">AVEN_80277_1</name>
    <name evidence="2" type="ORF">NPIL_431721</name>
</gene>
<keyword evidence="3" id="KW-1185">Reference proteome</keyword>
<feature type="compositionally biased region" description="Polar residues" evidence="1">
    <location>
        <begin position="132"/>
        <end position="141"/>
    </location>
</feature>
<protein>
    <submittedName>
        <fullName evidence="2">Uncharacterized protein</fullName>
    </submittedName>
</protein>
<proteinExistence type="predicted"/>
<evidence type="ECO:0000313" key="3">
    <source>
        <dbReference type="Proteomes" id="UP000887013"/>
    </source>
</evidence>
<name>A0A8X6QNG0_NEPPI</name>
<dbReference type="Proteomes" id="UP000887013">
    <property type="component" value="Unassembled WGS sequence"/>
</dbReference>